<feature type="non-terminal residue" evidence="1">
    <location>
        <position position="1"/>
    </location>
</feature>
<gene>
    <name evidence="1" type="ORF">S01H4_14343</name>
</gene>
<accession>X1ALN2</accession>
<comment type="caution">
    <text evidence="1">The sequence shown here is derived from an EMBL/GenBank/DDBJ whole genome shotgun (WGS) entry which is preliminary data.</text>
</comment>
<dbReference type="EMBL" id="BART01006292">
    <property type="protein sequence ID" value="GAG60856.1"/>
    <property type="molecule type" value="Genomic_DNA"/>
</dbReference>
<sequence length="86" mass="9832">KEKYERGLKRITREQWIEVTLGKGRDRIASGVEAARSKIEAFANDFLPFQETVRKEVANMPDTTMEQNIARAVAMMKGTAKYVRKA</sequence>
<protein>
    <submittedName>
        <fullName evidence="1">Uncharacterized protein</fullName>
    </submittedName>
</protein>
<name>X1ALN2_9ZZZZ</name>
<proteinExistence type="predicted"/>
<organism evidence="1">
    <name type="scientific">marine sediment metagenome</name>
    <dbReference type="NCBI Taxonomy" id="412755"/>
    <lineage>
        <taxon>unclassified sequences</taxon>
        <taxon>metagenomes</taxon>
        <taxon>ecological metagenomes</taxon>
    </lineage>
</organism>
<reference evidence="1" key="1">
    <citation type="journal article" date="2014" name="Front. Microbiol.">
        <title>High frequency of phylogenetically diverse reductive dehalogenase-homologous genes in deep subseafloor sedimentary metagenomes.</title>
        <authorList>
            <person name="Kawai M."/>
            <person name="Futagami T."/>
            <person name="Toyoda A."/>
            <person name="Takaki Y."/>
            <person name="Nishi S."/>
            <person name="Hori S."/>
            <person name="Arai W."/>
            <person name="Tsubouchi T."/>
            <person name="Morono Y."/>
            <person name="Uchiyama I."/>
            <person name="Ito T."/>
            <person name="Fujiyama A."/>
            <person name="Inagaki F."/>
            <person name="Takami H."/>
        </authorList>
    </citation>
    <scope>NUCLEOTIDE SEQUENCE</scope>
    <source>
        <strain evidence="1">Expedition CK06-06</strain>
    </source>
</reference>
<evidence type="ECO:0000313" key="1">
    <source>
        <dbReference type="EMBL" id="GAG60856.1"/>
    </source>
</evidence>
<dbReference type="AlphaFoldDB" id="X1ALN2"/>